<dbReference type="InterPro" id="IPR051598">
    <property type="entry name" value="TSUP/Inactive_protease-like"/>
</dbReference>
<dbReference type="OrthoDB" id="9779078at2"/>
<dbReference type="Proteomes" id="UP000033203">
    <property type="component" value="Unassembled WGS sequence"/>
</dbReference>
<reference evidence="6 7" key="1">
    <citation type="submission" date="2015-01" db="EMBL/GenBank/DDBJ databases">
        <title>Genome of Sphingomonas taxi strain 30a.</title>
        <authorList>
            <person name="Eevers N."/>
            <person name="Van Hamme J."/>
            <person name="Bottos E."/>
            <person name="Weyens N."/>
            <person name="Vangronsveld J."/>
        </authorList>
    </citation>
    <scope>NUCLEOTIDE SEQUENCE [LARGE SCALE GENOMIC DNA]</scope>
    <source>
        <strain evidence="6 7">30a</strain>
    </source>
</reference>
<comment type="similarity">
    <text evidence="5">Belongs to the 4-toluene sulfonate uptake permease (TSUP) (TC 2.A.102) family.</text>
</comment>
<feature type="transmembrane region" description="Helical" evidence="5">
    <location>
        <begin position="240"/>
        <end position="259"/>
    </location>
</feature>
<keyword evidence="2 5" id="KW-0812">Transmembrane</keyword>
<dbReference type="InterPro" id="IPR002781">
    <property type="entry name" value="TM_pro_TauE-like"/>
</dbReference>
<comment type="caution">
    <text evidence="6">The sequence shown here is derived from an EMBL/GenBank/DDBJ whole genome shotgun (WGS) entry which is preliminary data.</text>
</comment>
<gene>
    <name evidence="6" type="ORF">SR41_14620</name>
</gene>
<accession>A0A0D1MFF2</accession>
<dbReference type="Pfam" id="PF01925">
    <property type="entry name" value="TauE"/>
    <property type="match status" value="1"/>
</dbReference>
<evidence type="ECO:0000313" key="6">
    <source>
        <dbReference type="EMBL" id="KIU26396.1"/>
    </source>
</evidence>
<feature type="transmembrane region" description="Helical" evidence="5">
    <location>
        <begin position="113"/>
        <end position="134"/>
    </location>
</feature>
<name>A0A0D1MFF2_9SPHN</name>
<sequence>MDLYLPIANLSVNALVIILLGGGVGLLSGMFGVGGGFLTTPLLIIYGIPPTVAAASSASQVTGASVSGVFAHFHRGGVDVKMGSVLVAGGILGSGAGAWIFQLLKASGQIDTVIGVVYVAMLGSIGTLMARESIGAIGVAKGRVRPRARKRRHHPLVAALPLRTRFYASGLYISPLAPLLLGFFTGILTILLGIGGGFILVPAMIYLLGMATSVVVGTSLFQTLFVTAVATMVHATTTKAVDIVLAGLLLLGSVTGAQLGARFASRVKPEYLRLALAIMVLLVGLRILLGLVWRPEEIFTVELT</sequence>
<keyword evidence="5" id="KW-1003">Cell membrane</keyword>
<dbReference type="PANTHER" id="PTHR43701">
    <property type="entry name" value="MEMBRANE TRANSPORTER PROTEIN MJ0441-RELATED"/>
    <property type="match status" value="1"/>
</dbReference>
<evidence type="ECO:0000256" key="1">
    <source>
        <dbReference type="ARBA" id="ARBA00004141"/>
    </source>
</evidence>
<dbReference type="AlphaFoldDB" id="A0A0D1MFF2"/>
<feature type="transmembrane region" description="Helical" evidence="5">
    <location>
        <begin position="214"/>
        <end position="234"/>
    </location>
</feature>
<keyword evidence="3 5" id="KW-1133">Transmembrane helix</keyword>
<proteinExistence type="inferred from homology"/>
<protein>
    <recommendedName>
        <fullName evidence="5">Probable membrane transporter protein</fullName>
    </recommendedName>
</protein>
<dbReference type="RefSeq" id="WP_043061052.1">
    <property type="nucleotide sequence ID" value="NZ_QDFS01000001.1"/>
</dbReference>
<feature type="transmembrane region" description="Helical" evidence="5">
    <location>
        <begin position="12"/>
        <end position="38"/>
    </location>
</feature>
<dbReference type="PATRIC" id="fig|1549858.7.peg.688"/>
<evidence type="ECO:0000256" key="4">
    <source>
        <dbReference type="ARBA" id="ARBA00023136"/>
    </source>
</evidence>
<evidence type="ECO:0000256" key="3">
    <source>
        <dbReference type="ARBA" id="ARBA00022989"/>
    </source>
</evidence>
<dbReference type="EMBL" id="JXTP01000077">
    <property type="protein sequence ID" value="KIU26396.1"/>
    <property type="molecule type" value="Genomic_DNA"/>
</dbReference>
<feature type="transmembrane region" description="Helical" evidence="5">
    <location>
        <begin position="179"/>
        <end position="207"/>
    </location>
</feature>
<comment type="subcellular location">
    <subcellularLocation>
        <location evidence="5">Cell membrane</location>
        <topology evidence="5">Multi-pass membrane protein</topology>
    </subcellularLocation>
    <subcellularLocation>
        <location evidence="1">Membrane</location>
        <topology evidence="1">Multi-pass membrane protein</topology>
    </subcellularLocation>
</comment>
<organism evidence="6 7">
    <name type="scientific">Sphingomonas melonis</name>
    <dbReference type="NCBI Taxonomy" id="152682"/>
    <lineage>
        <taxon>Bacteria</taxon>
        <taxon>Pseudomonadati</taxon>
        <taxon>Pseudomonadota</taxon>
        <taxon>Alphaproteobacteria</taxon>
        <taxon>Sphingomonadales</taxon>
        <taxon>Sphingomonadaceae</taxon>
        <taxon>Sphingomonas</taxon>
    </lineage>
</organism>
<feature type="transmembrane region" description="Helical" evidence="5">
    <location>
        <begin position="83"/>
        <end position="101"/>
    </location>
</feature>
<evidence type="ECO:0000256" key="2">
    <source>
        <dbReference type="ARBA" id="ARBA00022692"/>
    </source>
</evidence>
<dbReference type="GO" id="GO:0005886">
    <property type="term" value="C:plasma membrane"/>
    <property type="evidence" value="ECO:0007669"/>
    <property type="project" value="UniProtKB-SubCell"/>
</dbReference>
<evidence type="ECO:0000313" key="7">
    <source>
        <dbReference type="Proteomes" id="UP000033203"/>
    </source>
</evidence>
<dbReference type="PANTHER" id="PTHR43701:SF12">
    <property type="entry name" value="MEMBRANE TRANSPORTER PROTEIN YTNM-RELATED"/>
    <property type="match status" value="1"/>
</dbReference>
<keyword evidence="4 5" id="KW-0472">Membrane</keyword>
<feature type="transmembrane region" description="Helical" evidence="5">
    <location>
        <begin position="44"/>
        <end position="71"/>
    </location>
</feature>
<evidence type="ECO:0000256" key="5">
    <source>
        <dbReference type="RuleBase" id="RU363041"/>
    </source>
</evidence>
<feature type="transmembrane region" description="Helical" evidence="5">
    <location>
        <begin position="271"/>
        <end position="293"/>
    </location>
</feature>